<keyword evidence="5" id="KW-0614">Plasmid</keyword>
<name>A0A3G8MB29_9HYPH</name>
<dbReference type="Proteomes" id="UP000273982">
    <property type="component" value="Plasmid pGW6_2"/>
</dbReference>
<reference evidence="5 6" key="1">
    <citation type="submission" date="2018-11" db="EMBL/GenBank/DDBJ databases">
        <title>Genome squencing of methanotrophic bacteria isolated from alkaline groundwater in Korea.</title>
        <authorList>
            <person name="Nguyen L.N."/>
        </authorList>
    </citation>
    <scope>NUCLEOTIDE SEQUENCE [LARGE SCALE GENOMIC DNA]</scope>
    <source>
        <strain evidence="5 6">GW6</strain>
        <plasmid evidence="6">pgw6_2</plasmid>
    </source>
</reference>
<dbReference type="CDD" id="cd16961">
    <property type="entry name" value="RMtype1_S_TRD-CR_like"/>
    <property type="match status" value="1"/>
</dbReference>
<keyword evidence="3" id="KW-0238">DNA-binding</keyword>
<evidence type="ECO:0000259" key="4">
    <source>
        <dbReference type="Pfam" id="PF01420"/>
    </source>
</evidence>
<keyword evidence="5" id="KW-0255">Endonuclease</keyword>
<proteinExistence type="inferred from homology"/>
<dbReference type="InterPro" id="IPR000055">
    <property type="entry name" value="Restrct_endonuc_typeI_TRD"/>
</dbReference>
<dbReference type="GO" id="GO:0004519">
    <property type="term" value="F:endonuclease activity"/>
    <property type="evidence" value="ECO:0007669"/>
    <property type="project" value="UniProtKB-KW"/>
</dbReference>
<evidence type="ECO:0000256" key="3">
    <source>
        <dbReference type="ARBA" id="ARBA00023125"/>
    </source>
</evidence>
<dbReference type="PANTHER" id="PTHR30408">
    <property type="entry name" value="TYPE-1 RESTRICTION ENZYME ECOKI SPECIFICITY PROTEIN"/>
    <property type="match status" value="1"/>
</dbReference>
<dbReference type="Gene3D" id="3.90.220.20">
    <property type="entry name" value="DNA methylase specificity domains"/>
    <property type="match status" value="2"/>
</dbReference>
<dbReference type="REBASE" id="283755">
    <property type="entry name" value="S.MroGW6I"/>
</dbReference>
<gene>
    <name evidence="5" type="ORF">EHO51_19635</name>
</gene>
<organism evidence="5 6">
    <name type="scientific">Methylocystis rosea</name>
    <dbReference type="NCBI Taxonomy" id="173366"/>
    <lineage>
        <taxon>Bacteria</taxon>
        <taxon>Pseudomonadati</taxon>
        <taxon>Pseudomonadota</taxon>
        <taxon>Alphaproteobacteria</taxon>
        <taxon>Hyphomicrobiales</taxon>
        <taxon>Methylocystaceae</taxon>
        <taxon>Methylocystis</taxon>
    </lineage>
</organism>
<feature type="domain" description="Type I restriction modification DNA specificity" evidence="4">
    <location>
        <begin position="31"/>
        <end position="200"/>
    </location>
</feature>
<evidence type="ECO:0000313" key="5">
    <source>
        <dbReference type="EMBL" id="AZG79026.1"/>
    </source>
</evidence>
<dbReference type="AlphaFoldDB" id="A0A3G8MB29"/>
<keyword evidence="5" id="KW-0540">Nuclease</keyword>
<evidence type="ECO:0000256" key="1">
    <source>
        <dbReference type="ARBA" id="ARBA00010923"/>
    </source>
</evidence>
<evidence type="ECO:0000256" key="2">
    <source>
        <dbReference type="ARBA" id="ARBA00022747"/>
    </source>
</evidence>
<dbReference type="GO" id="GO:0003677">
    <property type="term" value="F:DNA binding"/>
    <property type="evidence" value="ECO:0007669"/>
    <property type="project" value="UniProtKB-KW"/>
</dbReference>
<comment type="similarity">
    <text evidence="1">Belongs to the type-I restriction system S methylase family.</text>
</comment>
<dbReference type="Pfam" id="PF01420">
    <property type="entry name" value="Methylase_S"/>
    <property type="match status" value="1"/>
</dbReference>
<geneLocation type="plasmid" evidence="6">
    <name>pgw6_2</name>
</geneLocation>
<keyword evidence="2" id="KW-0680">Restriction system</keyword>
<protein>
    <submittedName>
        <fullName evidence="5">Restriction endonuclease subunit S</fullName>
    </submittedName>
</protein>
<dbReference type="EMBL" id="CP034088">
    <property type="protein sequence ID" value="AZG79026.1"/>
    <property type="molecule type" value="Genomic_DNA"/>
</dbReference>
<sequence length="421" mass="48079">MRWRRMRWILPSWRTWSGRRRRGRRGRWMIDGWKLKPLGDLVRIASGQVDPKDTDVANKFSVGPENLRSGGGLDKLSLRTAGQLEQISGKYEFDKDAILYSKIRPNLNKIALVDFDGICSADMYPIWVRDAQQAVRDFVFYVMNSERFVADATSRSFRTGLPKINRPDLEGIEVFIPPVSQQRKIAEILRTWDETIEKLEVLRALKARRLEAFRDELLFGARGNARRSADWPLRRLGDVTCELTTRNNDMVLARELVMGITNSRGIVPMREQTIADDISRYKLLPPRAFAYNPMRINVGSIAMNGDEQTVLVSPDYVVFACNAGGIEADYLDHIRQTRWWLHHVNSGGTGSVRQRTYYDDLAALHLPLPEPNEQAAIIAVLNSAKAEIAATERMLDVIARQKRGLMQKLLTGEWRVKAEAD</sequence>
<dbReference type="InterPro" id="IPR052021">
    <property type="entry name" value="Type-I_RS_S_subunit"/>
</dbReference>
<dbReference type="SUPFAM" id="SSF116734">
    <property type="entry name" value="DNA methylase specificity domain"/>
    <property type="match status" value="2"/>
</dbReference>
<accession>A0A3G8MB29</accession>
<dbReference type="InterPro" id="IPR044946">
    <property type="entry name" value="Restrct_endonuc_typeI_TRD_sf"/>
</dbReference>
<dbReference type="GO" id="GO:0009307">
    <property type="term" value="P:DNA restriction-modification system"/>
    <property type="evidence" value="ECO:0007669"/>
    <property type="project" value="UniProtKB-KW"/>
</dbReference>
<evidence type="ECO:0000313" key="6">
    <source>
        <dbReference type="Proteomes" id="UP000273982"/>
    </source>
</evidence>
<keyword evidence="5" id="KW-0378">Hydrolase</keyword>
<dbReference type="PANTHER" id="PTHR30408:SF12">
    <property type="entry name" value="TYPE I RESTRICTION ENZYME MJAVIII SPECIFICITY SUBUNIT"/>
    <property type="match status" value="1"/>
</dbReference>
<dbReference type="KEGG" id="mros:EHO51_19635"/>